<evidence type="ECO:0000256" key="1">
    <source>
        <dbReference type="SAM" id="Phobius"/>
    </source>
</evidence>
<evidence type="ECO:0000313" key="2">
    <source>
        <dbReference type="EMBL" id="CAJ0591131.1"/>
    </source>
</evidence>
<dbReference type="Proteomes" id="UP001176961">
    <property type="component" value="Unassembled WGS sequence"/>
</dbReference>
<sequence length="83" mass="9362">MAAIMASTPPYMARLLLYFISGLFVIYCCIILLIENTKFFLDKSFQKKEPTLNSLSNLPELTNQLTVESADKSTGKEYVCSKD</sequence>
<keyword evidence="3" id="KW-1185">Reference proteome</keyword>
<comment type="caution">
    <text evidence="2">The sequence shown here is derived from an EMBL/GenBank/DDBJ whole genome shotgun (WGS) entry which is preliminary data.</text>
</comment>
<organism evidence="2 3">
    <name type="scientific">Cylicocyclus nassatus</name>
    <name type="common">Nematode worm</name>
    <dbReference type="NCBI Taxonomy" id="53992"/>
    <lineage>
        <taxon>Eukaryota</taxon>
        <taxon>Metazoa</taxon>
        <taxon>Ecdysozoa</taxon>
        <taxon>Nematoda</taxon>
        <taxon>Chromadorea</taxon>
        <taxon>Rhabditida</taxon>
        <taxon>Rhabditina</taxon>
        <taxon>Rhabditomorpha</taxon>
        <taxon>Strongyloidea</taxon>
        <taxon>Strongylidae</taxon>
        <taxon>Cylicocyclus</taxon>
    </lineage>
</organism>
<proteinExistence type="predicted"/>
<dbReference type="EMBL" id="CATQJL010000001">
    <property type="protein sequence ID" value="CAJ0591131.1"/>
    <property type="molecule type" value="Genomic_DNA"/>
</dbReference>
<protein>
    <submittedName>
        <fullName evidence="2">Uncharacterized protein</fullName>
    </submittedName>
</protein>
<gene>
    <name evidence="2" type="ORF">CYNAS_LOCUS3114</name>
</gene>
<dbReference type="AlphaFoldDB" id="A0AA36DNW4"/>
<name>A0AA36DNW4_CYLNA</name>
<accession>A0AA36DNW4</accession>
<feature type="transmembrane region" description="Helical" evidence="1">
    <location>
        <begin position="15"/>
        <end position="34"/>
    </location>
</feature>
<keyword evidence="1" id="KW-0472">Membrane</keyword>
<keyword evidence="1" id="KW-0812">Transmembrane</keyword>
<keyword evidence="1" id="KW-1133">Transmembrane helix</keyword>
<reference evidence="2" key="1">
    <citation type="submission" date="2023-07" db="EMBL/GenBank/DDBJ databases">
        <authorList>
            <consortium name="CYATHOMIX"/>
        </authorList>
    </citation>
    <scope>NUCLEOTIDE SEQUENCE</scope>
    <source>
        <strain evidence="2">N/A</strain>
    </source>
</reference>
<evidence type="ECO:0000313" key="3">
    <source>
        <dbReference type="Proteomes" id="UP001176961"/>
    </source>
</evidence>